<dbReference type="AlphaFoldDB" id="R9PQJ5"/>
<dbReference type="PANTHER" id="PTHR45138">
    <property type="entry name" value="REGULATORY COMPONENTS OF SENSORY TRANSDUCTION SYSTEM"/>
    <property type="match status" value="1"/>
</dbReference>
<dbReference type="InterPro" id="IPR029787">
    <property type="entry name" value="Nucleotide_cyclase"/>
</dbReference>
<keyword evidence="6" id="KW-1185">Reference proteome</keyword>
<dbReference type="NCBIfam" id="TIGR00254">
    <property type="entry name" value="GGDEF"/>
    <property type="match status" value="1"/>
</dbReference>
<feature type="transmembrane region" description="Helical" evidence="2">
    <location>
        <begin position="316"/>
        <end position="336"/>
    </location>
</feature>
<dbReference type="Gene3D" id="3.30.70.270">
    <property type="match status" value="1"/>
</dbReference>
<dbReference type="Gene3D" id="2.60.40.2380">
    <property type="match status" value="1"/>
</dbReference>
<dbReference type="OrthoDB" id="5289013at2"/>
<dbReference type="InterPro" id="IPR050469">
    <property type="entry name" value="Diguanylate_Cyclase"/>
</dbReference>
<feature type="chain" id="PRO_5004488125" description="diguanylate cyclase" evidence="3">
    <location>
        <begin position="25"/>
        <end position="547"/>
    </location>
</feature>
<feature type="transmembrane region" description="Helical" evidence="2">
    <location>
        <begin position="165"/>
        <end position="185"/>
    </location>
</feature>
<feature type="domain" description="GGDEF" evidence="4">
    <location>
        <begin position="417"/>
        <end position="545"/>
    </location>
</feature>
<keyword evidence="2" id="KW-0812">Transmembrane</keyword>
<dbReference type="InterPro" id="IPR011623">
    <property type="entry name" value="7TMR_DISM_rcpt_extracell_dom1"/>
</dbReference>
<dbReference type="PROSITE" id="PS50887">
    <property type="entry name" value="GGDEF"/>
    <property type="match status" value="1"/>
</dbReference>
<feature type="transmembrane region" description="Helical" evidence="2">
    <location>
        <begin position="197"/>
        <end position="223"/>
    </location>
</feature>
<evidence type="ECO:0000313" key="6">
    <source>
        <dbReference type="Proteomes" id="UP000014461"/>
    </source>
</evidence>
<dbReference type="RefSeq" id="WP_016400119.1">
    <property type="nucleotide sequence ID" value="NZ_BARX01000002.1"/>
</dbReference>
<evidence type="ECO:0000313" key="5">
    <source>
        <dbReference type="EMBL" id="GAD00351.1"/>
    </source>
</evidence>
<evidence type="ECO:0000259" key="4">
    <source>
        <dbReference type="PROSITE" id="PS50887"/>
    </source>
</evidence>
<dbReference type="Pfam" id="PF07695">
    <property type="entry name" value="7TMR-DISM_7TM"/>
    <property type="match status" value="1"/>
</dbReference>
<dbReference type="InterPro" id="IPR000160">
    <property type="entry name" value="GGDEF_dom"/>
</dbReference>
<dbReference type="CDD" id="cd01949">
    <property type="entry name" value="GGDEF"/>
    <property type="match status" value="1"/>
</dbReference>
<dbReference type="STRING" id="1331007.AALB_0431"/>
<dbReference type="GO" id="GO:0043709">
    <property type="term" value="P:cell adhesion involved in single-species biofilm formation"/>
    <property type="evidence" value="ECO:0007669"/>
    <property type="project" value="TreeGrafter"/>
</dbReference>
<protein>
    <recommendedName>
        <fullName evidence="1">diguanylate cyclase</fullName>
        <ecNumber evidence="1">2.7.7.65</ecNumber>
    </recommendedName>
</protein>
<sequence length="547" mass="61759">MSAFRFFISLALTLYLACYKPAIAADLNASSQQIYLAEDQQVLPHRYSDIPSWLNKLSQVDRVKLSGGSYWLVKKINISQPNQWIASVDGPIIENIDYYLYSEGNQMRHLSSGYLHPYEYLFSYARHIDTPSLGGYWLITRISSQYYTEQPQLSFGHKSDLSQLYHWRASVITLCLGGLLILAIYNGAVGLVQQDRVFAYFSGYLFSITLALALVFHVAAHLLHLRITQLHLLPVLLIPIFSVLFYCRFLSLQQYAPKLWLASRYLIALCLLSIPVAVIWVNWAVILVYCVILLWVVLALSSALQCWRQGSKQAQLFILSTLLLLIPALLLAMAVVPKNTTTLLAADLSILLSCIFSTLFMSLALHYKFKRLTLESLLVAKQLSEERDAARLDALTGLKNRYAFNEYVSNIEFDEEHHTSLALVDIDYLKSINDHAGHQEGDKLIKLVAEALNMVLSDQVKLYRIGGDEFAAFSDTLSCSEIDEKLAIADKIIQLNGTAQSGISFGSASTDDCQDAEQLFYRADMTMYQQKAQRKRKSKLVALNQQS</sequence>
<dbReference type="SMART" id="SM00267">
    <property type="entry name" value="GGDEF"/>
    <property type="match status" value="1"/>
</dbReference>
<dbReference type="SUPFAM" id="SSF55073">
    <property type="entry name" value="Nucleotide cyclase"/>
    <property type="match status" value="1"/>
</dbReference>
<dbReference type="GO" id="GO:0052621">
    <property type="term" value="F:diguanylate cyclase activity"/>
    <property type="evidence" value="ECO:0007669"/>
    <property type="project" value="UniProtKB-EC"/>
</dbReference>
<dbReference type="PANTHER" id="PTHR45138:SF24">
    <property type="entry name" value="DIGUANYLATE CYCLASE DGCC-RELATED"/>
    <property type="match status" value="1"/>
</dbReference>
<accession>R9PQJ5</accession>
<evidence type="ECO:0000256" key="2">
    <source>
        <dbReference type="SAM" id="Phobius"/>
    </source>
</evidence>
<dbReference type="Pfam" id="PF00990">
    <property type="entry name" value="GGDEF"/>
    <property type="match status" value="1"/>
</dbReference>
<organism evidence="5 6">
    <name type="scientific">Agarivorans albus MKT 106</name>
    <dbReference type="NCBI Taxonomy" id="1331007"/>
    <lineage>
        <taxon>Bacteria</taxon>
        <taxon>Pseudomonadati</taxon>
        <taxon>Pseudomonadota</taxon>
        <taxon>Gammaproteobacteria</taxon>
        <taxon>Alteromonadales</taxon>
        <taxon>Alteromonadaceae</taxon>
        <taxon>Agarivorans</taxon>
    </lineage>
</organism>
<dbReference type="EC" id="2.7.7.65" evidence="1"/>
<proteinExistence type="predicted"/>
<feature type="transmembrane region" description="Helical" evidence="2">
    <location>
        <begin position="348"/>
        <end position="367"/>
    </location>
</feature>
<keyword evidence="2" id="KW-1133">Transmembrane helix</keyword>
<reference evidence="5" key="1">
    <citation type="journal article" date="2013" name="Genome Announc.">
        <title>Draft Genome Sequence of Agarivorans albus Strain MKT 106T, an Agarolytic Marine Bacterium.</title>
        <authorList>
            <person name="Yasuike M."/>
            <person name="Nakamura Y."/>
            <person name="Kai W."/>
            <person name="Fujiwara A."/>
            <person name="Fukui Y."/>
            <person name="Satomi M."/>
            <person name="Sano M."/>
        </authorList>
    </citation>
    <scope>NUCLEOTIDE SEQUENCE [LARGE SCALE GENOMIC DNA]</scope>
</reference>
<evidence type="ECO:0000256" key="3">
    <source>
        <dbReference type="SAM" id="SignalP"/>
    </source>
</evidence>
<dbReference type="GO" id="GO:1902201">
    <property type="term" value="P:negative regulation of bacterial-type flagellum-dependent cell motility"/>
    <property type="evidence" value="ECO:0007669"/>
    <property type="project" value="TreeGrafter"/>
</dbReference>
<gene>
    <name evidence="5" type="ORF">AALB_0431</name>
</gene>
<keyword evidence="3" id="KW-0732">Signal</keyword>
<evidence type="ECO:0000256" key="1">
    <source>
        <dbReference type="ARBA" id="ARBA00012528"/>
    </source>
</evidence>
<name>R9PQJ5_AGAAL</name>
<dbReference type="Proteomes" id="UP000014461">
    <property type="component" value="Unassembled WGS sequence"/>
</dbReference>
<keyword evidence="2" id="KW-0472">Membrane</keyword>
<dbReference type="Pfam" id="PF07696">
    <property type="entry name" value="7TMR-DISMED2"/>
    <property type="match status" value="1"/>
</dbReference>
<dbReference type="InterPro" id="IPR043128">
    <property type="entry name" value="Rev_trsase/Diguanyl_cyclase"/>
</dbReference>
<feature type="transmembrane region" description="Helical" evidence="2">
    <location>
        <begin position="259"/>
        <end position="280"/>
    </location>
</feature>
<dbReference type="InterPro" id="IPR011622">
    <property type="entry name" value="7TMR_DISM_rcpt_extracell_dom2"/>
</dbReference>
<feature type="signal peptide" evidence="3">
    <location>
        <begin position="1"/>
        <end position="24"/>
    </location>
</feature>
<feature type="transmembrane region" description="Helical" evidence="2">
    <location>
        <begin position="229"/>
        <end position="247"/>
    </location>
</feature>
<comment type="caution">
    <text evidence="5">The sequence shown here is derived from an EMBL/GenBank/DDBJ whole genome shotgun (WGS) entry which is preliminary data.</text>
</comment>
<dbReference type="EMBL" id="BARX01000002">
    <property type="protein sequence ID" value="GAD00351.1"/>
    <property type="molecule type" value="Genomic_DNA"/>
</dbReference>
<feature type="transmembrane region" description="Helical" evidence="2">
    <location>
        <begin position="286"/>
        <end position="304"/>
    </location>
</feature>
<dbReference type="GO" id="GO:0005886">
    <property type="term" value="C:plasma membrane"/>
    <property type="evidence" value="ECO:0007669"/>
    <property type="project" value="TreeGrafter"/>
</dbReference>